<evidence type="ECO:0000259" key="2">
    <source>
        <dbReference type="Pfam" id="PF23547"/>
    </source>
</evidence>
<accession>A0A8J5RRG6</accession>
<dbReference type="InterPro" id="IPR057025">
    <property type="entry name" value="Znr_FGT1_2"/>
</dbReference>
<dbReference type="Pfam" id="PF23547">
    <property type="entry name" value="Zn_ribbon_FGT1_1"/>
    <property type="match status" value="1"/>
</dbReference>
<feature type="domain" description="FORGETTER1 first zinc ribbon" evidence="2">
    <location>
        <begin position="4"/>
        <end position="38"/>
    </location>
</feature>
<gene>
    <name evidence="4" type="ORF">GUJ93_ZPchr0458g22498</name>
</gene>
<reference evidence="4" key="2">
    <citation type="submission" date="2021-02" db="EMBL/GenBank/DDBJ databases">
        <authorList>
            <person name="Kimball J.A."/>
            <person name="Haas M.W."/>
            <person name="Macchietto M."/>
            <person name="Kono T."/>
            <person name="Duquette J."/>
            <person name="Shao M."/>
        </authorList>
    </citation>
    <scope>NUCLEOTIDE SEQUENCE</scope>
    <source>
        <tissue evidence="4">Fresh leaf tissue</tissue>
    </source>
</reference>
<dbReference type="Proteomes" id="UP000729402">
    <property type="component" value="Unassembled WGS sequence"/>
</dbReference>
<dbReference type="AlphaFoldDB" id="A0A8J5RRG6"/>
<dbReference type="EMBL" id="JAAALK010000953">
    <property type="protein sequence ID" value="KAG8043404.1"/>
    <property type="molecule type" value="Genomic_DNA"/>
</dbReference>
<comment type="caution">
    <text evidence="4">The sequence shown here is derived from an EMBL/GenBank/DDBJ whole genome shotgun (WGS) entry which is preliminary data.</text>
</comment>
<sequence>MEFVEVRCAGCGETLEVEPGVTEFACPDCGTQQALPPELMPPPPPRPRRALPIPGRGPAAAAPARMPCGGCGAVLSVPPGLGRFACPLCCLELVVDGGRLRLFSASPAVATVSVVAPPPAGVMLTSPSLRQRPEAQIERYDHPIRSEQSPAHCSIRSIPIEETFNSVRIHSQAAIQRTLARKEPASHSNHIGESRNETVNKTTARPGSRNTRLCTGTESIHAEKVQPQPPIEVSTPQEQACSPSNSVCKDHIEGQQPLVNISSHGQQASDVSSSMEQEKTDPLNQAVHLKQAHTEYQCKTTGWNPKRKKSSKSTIKTKKKKNKALTSSQNERFHLRRSERLTKQPEQPIKDDPVQQPAVYPNLYNSDPPNIDRLISILCPSPLRHRQMPQASPSVSSNADATLLPTSSNRGMPRAEQFLHCYSQLYPPEVRVTTSLTKVVNRCSHSRQSRRMHIMTIPY</sequence>
<feature type="region of interest" description="Disordered" evidence="1">
    <location>
        <begin position="180"/>
        <end position="246"/>
    </location>
</feature>
<feature type="region of interest" description="Disordered" evidence="1">
    <location>
        <begin position="299"/>
        <end position="366"/>
    </location>
</feature>
<organism evidence="4 5">
    <name type="scientific">Zizania palustris</name>
    <name type="common">Northern wild rice</name>
    <dbReference type="NCBI Taxonomy" id="103762"/>
    <lineage>
        <taxon>Eukaryota</taxon>
        <taxon>Viridiplantae</taxon>
        <taxon>Streptophyta</taxon>
        <taxon>Embryophyta</taxon>
        <taxon>Tracheophyta</taxon>
        <taxon>Spermatophyta</taxon>
        <taxon>Magnoliopsida</taxon>
        <taxon>Liliopsida</taxon>
        <taxon>Poales</taxon>
        <taxon>Poaceae</taxon>
        <taxon>BOP clade</taxon>
        <taxon>Oryzoideae</taxon>
        <taxon>Oryzeae</taxon>
        <taxon>Zizaniinae</taxon>
        <taxon>Zizania</taxon>
    </lineage>
</organism>
<feature type="compositionally biased region" description="Polar residues" evidence="1">
    <location>
        <begin position="234"/>
        <end position="246"/>
    </location>
</feature>
<name>A0A8J5RRG6_ZIZPA</name>
<reference evidence="4" key="1">
    <citation type="journal article" date="2021" name="bioRxiv">
        <title>Whole Genome Assembly and Annotation of Northern Wild Rice, Zizania palustris L., Supports a Whole Genome Duplication in the Zizania Genus.</title>
        <authorList>
            <person name="Haas M."/>
            <person name="Kono T."/>
            <person name="Macchietto M."/>
            <person name="Millas R."/>
            <person name="McGilp L."/>
            <person name="Shao M."/>
            <person name="Duquette J."/>
            <person name="Hirsch C.N."/>
            <person name="Kimball J."/>
        </authorList>
    </citation>
    <scope>NUCLEOTIDE SEQUENCE</scope>
    <source>
        <tissue evidence="4">Fresh leaf tissue</tissue>
    </source>
</reference>
<protein>
    <recommendedName>
        <fullName evidence="6">Zinc finger LSD1-type domain-containing protein</fullName>
    </recommendedName>
</protein>
<feature type="domain" description="FORGETTER1 second zinc ribbon" evidence="3">
    <location>
        <begin position="64"/>
        <end position="97"/>
    </location>
</feature>
<feature type="compositionally biased region" description="Basic and acidic residues" evidence="1">
    <location>
        <begin position="180"/>
        <end position="198"/>
    </location>
</feature>
<feature type="compositionally biased region" description="Polar residues" evidence="1">
    <location>
        <begin position="389"/>
        <end position="410"/>
    </location>
</feature>
<feature type="compositionally biased region" description="Basic residues" evidence="1">
    <location>
        <begin position="305"/>
        <end position="323"/>
    </location>
</feature>
<evidence type="ECO:0000259" key="3">
    <source>
        <dbReference type="Pfam" id="PF23548"/>
    </source>
</evidence>
<feature type="region of interest" description="Disordered" evidence="1">
    <location>
        <begin position="385"/>
        <end position="410"/>
    </location>
</feature>
<feature type="compositionally biased region" description="Basic and acidic residues" evidence="1">
    <location>
        <begin position="331"/>
        <end position="353"/>
    </location>
</feature>
<evidence type="ECO:0000256" key="1">
    <source>
        <dbReference type="SAM" id="MobiDB-lite"/>
    </source>
</evidence>
<keyword evidence="5" id="KW-1185">Reference proteome</keyword>
<evidence type="ECO:0000313" key="4">
    <source>
        <dbReference type="EMBL" id="KAG8043404.1"/>
    </source>
</evidence>
<evidence type="ECO:0000313" key="5">
    <source>
        <dbReference type="Proteomes" id="UP000729402"/>
    </source>
</evidence>
<dbReference type="InterPro" id="IPR057024">
    <property type="entry name" value="Znr_FGT1_1"/>
</dbReference>
<dbReference type="Pfam" id="PF23548">
    <property type="entry name" value="Zn_ribbon_FGT1_2"/>
    <property type="match status" value="1"/>
</dbReference>
<proteinExistence type="predicted"/>
<evidence type="ECO:0008006" key="6">
    <source>
        <dbReference type="Google" id="ProtNLM"/>
    </source>
</evidence>
<feature type="compositionally biased region" description="Polar residues" evidence="1">
    <location>
        <begin position="199"/>
        <end position="218"/>
    </location>
</feature>
<dbReference type="OrthoDB" id="629495at2759"/>